<dbReference type="InterPro" id="IPR024919">
    <property type="entry name" value="EcfT"/>
</dbReference>
<evidence type="ECO:0000256" key="1">
    <source>
        <dbReference type="ARBA" id="ARBA00004651"/>
    </source>
</evidence>
<comment type="caution">
    <text evidence="10">The sequence shown here is derived from an EMBL/GenBank/DDBJ whole genome shotgun (WGS) entry which is preliminary data.</text>
</comment>
<evidence type="ECO:0000256" key="6">
    <source>
        <dbReference type="ARBA" id="ARBA00022692"/>
    </source>
</evidence>
<accession>A0A327ZNV2</accession>
<name>A0A327ZNV2_9STAP</name>
<dbReference type="Pfam" id="PF02361">
    <property type="entry name" value="CbiQ"/>
    <property type="match status" value="1"/>
</dbReference>
<dbReference type="InterPro" id="IPR003339">
    <property type="entry name" value="ABC/ECF_trnsptr_transmembrane"/>
</dbReference>
<dbReference type="PANTHER" id="PTHR33514">
    <property type="entry name" value="PROTEIN ABCI12, CHLOROPLASTIC"/>
    <property type="match status" value="1"/>
</dbReference>
<sequence>MLDKMILGRFVPIDSFVHSLDPRAKLIFVFIMTILVFFMDNWYGYLFGFVLVFLIIKLSNLKFMFVFNGIKPILFLIIFTFLMHVFLTKGGRTLFDWGIFNIQMDGVLMGIMISFRFIIIIFLSTVMTLTTSPIALTDAIESILNPFKKIKLPVHELALMMSIALRFIPTLMDETQKVMKAQMSRGSDLASGNALQRFKAIGPLLIPLFVSAFKRADDLAIAMEVRGYKGDTGRTKYRQLKWQTKDTLTILTLIPIGVIIFILRSIT</sequence>
<keyword evidence="11" id="KW-1185">Reference proteome</keyword>
<evidence type="ECO:0000256" key="9">
    <source>
        <dbReference type="HAMAP-Rule" id="MF_01461"/>
    </source>
</evidence>
<evidence type="ECO:0000256" key="3">
    <source>
        <dbReference type="ARBA" id="ARBA00014042"/>
    </source>
</evidence>
<evidence type="ECO:0000313" key="11">
    <source>
        <dbReference type="Proteomes" id="UP000249808"/>
    </source>
</evidence>
<dbReference type="AlphaFoldDB" id="A0A327ZNV2"/>
<keyword evidence="6 9" id="KW-0812">Transmembrane</keyword>
<keyword evidence="5 9" id="KW-1003">Cell membrane</keyword>
<dbReference type="RefSeq" id="WP_111716794.1">
    <property type="nucleotide sequence ID" value="NZ_CP073819.1"/>
</dbReference>
<organism evidence="10 11">
    <name type="scientific">Macrococcus epidermidis</name>
    <dbReference type="NCBI Taxonomy" id="1902580"/>
    <lineage>
        <taxon>Bacteria</taxon>
        <taxon>Bacillati</taxon>
        <taxon>Bacillota</taxon>
        <taxon>Bacilli</taxon>
        <taxon>Bacillales</taxon>
        <taxon>Staphylococcaceae</taxon>
        <taxon>Macrococcus</taxon>
    </lineage>
</organism>
<dbReference type="CDD" id="cd16914">
    <property type="entry name" value="EcfT"/>
    <property type="match status" value="1"/>
</dbReference>
<keyword evidence="7 9" id="KW-1133">Transmembrane helix</keyword>
<proteinExistence type="inferred from homology"/>
<protein>
    <recommendedName>
        <fullName evidence="3 9">Energy-coupling factor transporter transmembrane protein EcfT</fullName>
        <shortName evidence="9">ECF transporter T component EcfT</shortName>
    </recommendedName>
</protein>
<comment type="similarity">
    <text evidence="2 9">Belongs to the energy-coupling factor EcfT family.</text>
</comment>
<dbReference type="HAMAP" id="MF_01461">
    <property type="entry name" value="EcfT"/>
    <property type="match status" value="1"/>
</dbReference>
<dbReference type="Proteomes" id="UP000249808">
    <property type="component" value="Unassembled WGS sequence"/>
</dbReference>
<comment type="subunit">
    <text evidence="9">Forms a stable energy-coupling factor (ECF) transporter complex composed of 2 membrane-embedded substrate-binding proteins (S component), 2 ATP-binding proteins (A component) and 2 transmembrane proteins (T component).</text>
</comment>
<evidence type="ECO:0000256" key="2">
    <source>
        <dbReference type="ARBA" id="ARBA00005660"/>
    </source>
</evidence>
<evidence type="ECO:0000313" key="10">
    <source>
        <dbReference type="EMBL" id="RAK44002.1"/>
    </source>
</evidence>
<dbReference type="PANTHER" id="PTHR33514:SF13">
    <property type="entry name" value="PROTEIN ABCI12, CHLOROPLASTIC"/>
    <property type="match status" value="1"/>
</dbReference>
<dbReference type="GO" id="GO:0005886">
    <property type="term" value="C:plasma membrane"/>
    <property type="evidence" value="ECO:0007669"/>
    <property type="project" value="UniProtKB-SubCell"/>
</dbReference>
<gene>
    <name evidence="9" type="primary">ecfT</name>
    <name evidence="10" type="ORF">BHU61_10670</name>
</gene>
<keyword evidence="4 9" id="KW-0813">Transport</keyword>
<feature type="transmembrane region" description="Helical" evidence="9">
    <location>
        <begin position="26"/>
        <end position="56"/>
    </location>
</feature>
<dbReference type="GO" id="GO:0022857">
    <property type="term" value="F:transmembrane transporter activity"/>
    <property type="evidence" value="ECO:0007669"/>
    <property type="project" value="UniProtKB-UniRule"/>
</dbReference>
<evidence type="ECO:0000256" key="8">
    <source>
        <dbReference type="ARBA" id="ARBA00023136"/>
    </source>
</evidence>
<reference evidence="10 11" key="1">
    <citation type="journal article" date="2018" name="Front. Microbiol.">
        <title>Description and Comparative Genomics of Macrococcus caseolyticus subsp. hominis subsp. nov., Macrococcus goetzii sp. nov., Macrococcus epidermidis sp. nov., and Macrococcus bohemicus sp. nov., Novel Macrococci From Human Clinical Material With Virulence Potential and Suspected Uptake of Foreign DNA by Natural Transformation.</title>
        <authorList>
            <person name="Maslanova I."/>
            <person name="Wertheimer Z."/>
            <person name="Sedlacek I."/>
            <person name="Svec P."/>
            <person name="Indrakova A."/>
            <person name="Kovarovic V."/>
            <person name="Schumann P."/>
            <person name="Sproer C."/>
            <person name="Kralova S."/>
            <person name="Sedo O."/>
            <person name="Kristofova L."/>
            <person name="Vrbovska V."/>
            <person name="Fuzik T."/>
            <person name="Petras P."/>
            <person name="Zdrahal Z."/>
            <person name="Ruzickova V."/>
            <person name="Doskar J."/>
            <person name="Pantucek R."/>
        </authorList>
    </citation>
    <scope>NUCLEOTIDE SEQUENCE [LARGE SCALE GENOMIC DNA]</scope>
    <source>
        <strain evidence="10 11">01/688</strain>
    </source>
</reference>
<feature type="transmembrane region" description="Helical" evidence="9">
    <location>
        <begin position="248"/>
        <end position="266"/>
    </location>
</feature>
<evidence type="ECO:0000256" key="5">
    <source>
        <dbReference type="ARBA" id="ARBA00022475"/>
    </source>
</evidence>
<feature type="transmembrane region" description="Helical" evidence="9">
    <location>
        <begin position="107"/>
        <end position="129"/>
    </location>
</feature>
<keyword evidence="8 9" id="KW-0472">Membrane</keyword>
<evidence type="ECO:0000256" key="7">
    <source>
        <dbReference type="ARBA" id="ARBA00022989"/>
    </source>
</evidence>
<evidence type="ECO:0000256" key="4">
    <source>
        <dbReference type="ARBA" id="ARBA00022448"/>
    </source>
</evidence>
<feature type="transmembrane region" description="Helical" evidence="9">
    <location>
        <begin position="63"/>
        <end position="87"/>
    </location>
</feature>
<comment type="function">
    <text evidence="9">Transmembrane (T) component of an energy-coupling factor (ECF) ABC-transporter complex. Unlike classic ABC transporters this ECF transporter provides the energy necessary to transport a number of different substrates.</text>
</comment>
<dbReference type="EMBL" id="PZJH01000006">
    <property type="protein sequence ID" value="RAK44002.1"/>
    <property type="molecule type" value="Genomic_DNA"/>
</dbReference>
<comment type="subcellular location">
    <subcellularLocation>
        <location evidence="1 9">Cell membrane</location>
        <topology evidence="1 9">Multi-pass membrane protein</topology>
    </subcellularLocation>
</comment>